<dbReference type="KEGG" id="vg:75691989"/>
<name>A0AAE7V4E8_9CAUD</name>
<organism evidence="1 2">
    <name type="scientific">uncultured phage cr18_1</name>
    <dbReference type="NCBI Taxonomy" id="2986407"/>
    <lineage>
        <taxon>Viruses</taxon>
        <taxon>Duplodnaviria</taxon>
        <taxon>Heunggongvirae</taxon>
        <taxon>Uroviricota</taxon>
        <taxon>Caudoviricetes</taxon>
        <taxon>Crassvirales</taxon>
        <taxon>Steigviridae</taxon>
        <taxon>Asinivirinae</taxon>
        <taxon>Lebriduvirus</taxon>
        <taxon>Lebriduvirus gastrointestinalis</taxon>
    </lineage>
</organism>
<sequence length="184" mass="22530">MEGLQEFKRRVRRSTEHHEHKIRNSWGIYDGYKYYRKTKPKDKEYVLTESQYFAITRRINNLMAEEIANGNDFKIPHRMGVIELRKYDARIKIGSNGEVYDNLPVDWNKTLELWYEDEESYKNKTLVKMEEKEIFTIYYNRNRATYRNQSFYDFKFNRDMKIMLKQKIKEGAVDAAYLKKREYL</sequence>
<dbReference type="GeneID" id="75691989"/>
<dbReference type="Proteomes" id="UP000827799">
    <property type="component" value="Segment"/>
</dbReference>
<gene>
    <name evidence="1" type="primary">gp_22782</name>
</gene>
<keyword evidence="2" id="KW-1185">Reference proteome</keyword>
<evidence type="ECO:0000313" key="1">
    <source>
        <dbReference type="EMBL" id="QWM90117.1"/>
    </source>
</evidence>
<dbReference type="EMBL" id="MZ130485">
    <property type="protein sequence ID" value="QWM90117.1"/>
    <property type="molecule type" value="Genomic_DNA"/>
</dbReference>
<evidence type="ECO:0000313" key="2">
    <source>
        <dbReference type="Proteomes" id="UP000827799"/>
    </source>
</evidence>
<protein>
    <submittedName>
        <fullName evidence="1">HU/IHF-like</fullName>
    </submittedName>
</protein>
<dbReference type="RefSeq" id="YP_010359689.1">
    <property type="nucleotide sequence ID" value="NC_062775.1"/>
</dbReference>
<accession>A0AAE7V4E8</accession>
<reference evidence="1 2" key="1">
    <citation type="submission" date="2021-04" db="EMBL/GenBank/DDBJ databases">
        <authorList>
            <person name="Shkoporov A.N."/>
            <person name="Stockdale S.R."/>
            <person name="Guerin E."/>
            <person name="Ross R.P."/>
            <person name="Hill C."/>
        </authorList>
    </citation>
    <scope>NUCLEOTIDE SEQUENCE [LARGE SCALE GENOMIC DNA]</scope>
    <source>
        <strain evidence="2">cr18_1</strain>
    </source>
</reference>
<proteinExistence type="predicted"/>